<sequence>MSGPQPPRASQTVSHMSKAQISTELSAAIQSGTGKNARQDYKTMTAVLIHFKNDDIGCEDLEKQLAEVFKNFYGFHNIIRLLLKDYENPIGVIWGVLSDLVAKGFAKKNCLVVVVFAGHGKALPVYTSSSVRGPEYVLKLGGALRHDGRFKTRELDWKMATSLLGTEQCDVLHILDCCYAAEGMNLDAELLAAATETASADAKTCFTAALCHQLHLMSSQQFTVSTLYQSLMTDRRALKLKYIPFHSYRDGKPSIILGGSRGKAAVVPPLKPDSPRILLTAHLEGPLDKGSVEGLKKWLNEQLPYSIMNMEIKLEGVWDASSTVL</sequence>
<proteinExistence type="predicted"/>
<evidence type="ECO:0000313" key="2">
    <source>
        <dbReference type="Proteomes" id="UP000016936"/>
    </source>
</evidence>
<feature type="non-terminal residue" evidence="1">
    <location>
        <position position="325"/>
    </location>
</feature>
<dbReference type="OrthoDB" id="3688820at2759"/>
<dbReference type="AlphaFoldDB" id="M2THU8"/>
<dbReference type="Proteomes" id="UP000016936">
    <property type="component" value="Unassembled WGS sequence"/>
</dbReference>
<dbReference type="HOGENOM" id="CLU_067131_0_0_1"/>
<dbReference type="Gene3D" id="3.40.50.1460">
    <property type="match status" value="1"/>
</dbReference>
<dbReference type="STRING" id="701091.M2THU8"/>
<name>M2THU8_COCH5</name>
<dbReference type="OMA" id="EWEFDIC"/>
<reference evidence="1 2" key="1">
    <citation type="journal article" date="2012" name="PLoS Pathog.">
        <title>Diverse lifestyles and strategies of plant pathogenesis encoded in the genomes of eighteen Dothideomycetes fungi.</title>
        <authorList>
            <person name="Ohm R.A."/>
            <person name="Feau N."/>
            <person name="Henrissat B."/>
            <person name="Schoch C.L."/>
            <person name="Horwitz B.A."/>
            <person name="Barry K.W."/>
            <person name="Condon B.J."/>
            <person name="Copeland A.C."/>
            <person name="Dhillon B."/>
            <person name="Glaser F."/>
            <person name="Hesse C.N."/>
            <person name="Kosti I."/>
            <person name="LaButti K."/>
            <person name="Lindquist E.A."/>
            <person name="Lucas S."/>
            <person name="Salamov A.A."/>
            <person name="Bradshaw R.E."/>
            <person name="Ciuffetti L."/>
            <person name="Hamelin R.C."/>
            <person name="Kema G.H.J."/>
            <person name="Lawrence C."/>
            <person name="Scott J.A."/>
            <person name="Spatafora J.W."/>
            <person name="Turgeon B.G."/>
            <person name="de Wit P.J.G.M."/>
            <person name="Zhong S."/>
            <person name="Goodwin S.B."/>
            <person name="Grigoriev I.V."/>
        </authorList>
    </citation>
    <scope>NUCLEOTIDE SEQUENCE [LARGE SCALE GENOMIC DNA]</scope>
    <source>
        <strain evidence="2">C5 / ATCC 48332 / race O</strain>
    </source>
</reference>
<protein>
    <recommendedName>
        <fullName evidence="3">Caspase family p20 domain-containing protein</fullName>
    </recommendedName>
</protein>
<accession>M2THU8</accession>
<evidence type="ECO:0008006" key="3">
    <source>
        <dbReference type="Google" id="ProtNLM"/>
    </source>
</evidence>
<evidence type="ECO:0000313" key="1">
    <source>
        <dbReference type="EMBL" id="EMD97005.1"/>
    </source>
</evidence>
<organism evidence="1 2">
    <name type="scientific">Cochliobolus heterostrophus (strain C5 / ATCC 48332 / race O)</name>
    <name type="common">Southern corn leaf blight fungus</name>
    <name type="synonym">Bipolaris maydis</name>
    <dbReference type="NCBI Taxonomy" id="701091"/>
    <lineage>
        <taxon>Eukaryota</taxon>
        <taxon>Fungi</taxon>
        <taxon>Dikarya</taxon>
        <taxon>Ascomycota</taxon>
        <taxon>Pezizomycotina</taxon>
        <taxon>Dothideomycetes</taxon>
        <taxon>Pleosporomycetidae</taxon>
        <taxon>Pleosporales</taxon>
        <taxon>Pleosporineae</taxon>
        <taxon>Pleosporaceae</taxon>
        <taxon>Bipolaris</taxon>
    </lineage>
</organism>
<dbReference type="EMBL" id="KB445569">
    <property type="protein sequence ID" value="EMD97005.1"/>
    <property type="molecule type" value="Genomic_DNA"/>
</dbReference>
<reference evidence="2" key="2">
    <citation type="journal article" date="2013" name="PLoS Genet.">
        <title>Comparative genome structure, secondary metabolite, and effector coding capacity across Cochliobolus pathogens.</title>
        <authorList>
            <person name="Condon B.J."/>
            <person name="Leng Y."/>
            <person name="Wu D."/>
            <person name="Bushley K.E."/>
            <person name="Ohm R.A."/>
            <person name="Otillar R."/>
            <person name="Martin J."/>
            <person name="Schackwitz W."/>
            <person name="Grimwood J."/>
            <person name="MohdZainudin N."/>
            <person name="Xue C."/>
            <person name="Wang R."/>
            <person name="Manning V.A."/>
            <person name="Dhillon B."/>
            <person name="Tu Z.J."/>
            <person name="Steffenson B.J."/>
            <person name="Salamov A."/>
            <person name="Sun H."/>
            <person name="Lowry S."/>
            <person name="LaButti K."/>
            <person name="Han J."/>
            <person name="Copeland A."/>
            <person name="Lindquist E."/>
            <person name="Barry K."/>
            <person name="Schmutz J."/>
            <person name="Baker S.E."/>
            <person name="Ciuffetti L.M."/>
            <person name="Grigoriev I.V."/>
            <person name="Zhong S."/>
            <person name="Turgeon B.G."/>
        </authorList>
    </citation>
    <scope>NUCLEOTIDE SEQUENCE [LARGE SCALE GENOMIC DNA]</scope>
    <source>
        <strain evidence="2">C5 / ATCC 48332 / race O</strain>
    </source>
</reference>
<gene>
    <name evidence="1" type="ORF">COCHEDRAFT_1063725</name>
</gene>
<keyword evidence="2" id="KW-1185">Reference proteome</keyword>